<evidence type="ECO:0000313" key="16">
    <source>
        <dbReference type="Proteomes" id="UP000199706"/>
    </source>
</evidence>
<keyword evidence="3 10" id="KW-0813">Transport</keyword>
<proteinExistence type="inferred from homology"/>
<dbReference type="Gene3D" id="2.40.170.20">
    <property type="entry name" value="TonB-dependent receptor, beta-barrel domain"/>
    <property type="match status" value="1"/>
</dbReference>
<evidence type="ECO:0000256" key="3">
    <source>
        <dbReference type="ARBA" id="ARBA00022448"/>
    </source>
</evidence>
<dbReference type="Proteomes" id="UP000199706">
    <property type="component" value="Unassembled WGS sequence"/>
</dbReference>
<dbReference type="OrthoDB" id="8530571at2"/>
<accession>A0A1G7ZW01</accession>
<organism evidence="15 16">
    <name type="scientific">Paraburkholderia phenazinium</name>
    <dbReference type="NCBI Taxonomy" id="60549"/>
    <lineage>
        <taxon>Bacteria</taxon>
        <taxon>Pseudomonadati</taxon>
        <taxon>Pseudomonadota</taxon>
        <taxon>Betaproteobacteria</taxon>
        <taxon>Burkholderiales</taxon>
        <taxon>Burkholderiaceae</taxon>
        <taxon>Paraburkholderia</taxon>
    </lineage>
</organism>
<keyword evidence="12" id="KW-0732">Signal</keyword>
<dbReference type="InterPro" id="IPR039426">
    <property type="entry name" value="TonB-dep_rcpt-like"/>
</dbReference>
<feature type="domain" description="TonB-dependent receptor-like beta-barrel" evidence="13">
    <location>
        <begin position="420"/>
        <end position="883"/>
    </location>
</feature>
<gene>
    <name evidence="15" type="ORF">SAMN05216466_107199</name>
</gene>
<name>A0A1G7ZW01_9BURK</name>
<keyword evidence="7 10" id="KW-0472">Membrane</keyword>
<keyword evidence="6 11" id="KW-0798">TonB box</keyword>
<keyword evidence="9 10" id="KW-0998">Cell outer membrane</keyword>
<evidence type="ECO:0000256" key="5">
    <source>
        <dbReference type="ARBA" id="ARBA00022692"/>
    </source>
</evidence>
<dbReference type="InterPro" id="IPR000531">
    <property type="entry name" value="Beta-barrel_TonB"/>
</dbReference>
<dbReference type="RefSeq" id="WP_090685838.1">
    <property type="nucleotide sequence ID" value="NZ_CADERL010000025.1"/>
</dbReference>
<evidence type="ECO:0000256" key="8">
    <source>
        <dbReference type="ARBA" id="ARBA00023170"/>
    </source>
</evidence>
<evidence type="ECO:0000259" key="14">
    <source>
        <dbReference type="Pfam" id="PF07715"/>
    </source>
</evidence>
<evidence type="ECO:0000256" key="11">
    <source>
        <dbReference type="RuleBase" id="RU003357"/>
    </source>
</evidence>
<evidence type="ECO:0000256" key="2">
    <source>
        <dbReference type="ARBA" id="ARBA00009810"/>
    </source>
</evidence>
<evidence type="ECO:0000313" key="15">
    <source>
        <dbReference type="EMBL" id="SDH12838.1"/>
    </source>
</evidence>
<keyword evidence="8" id="KW-0675">Receptor</keyword>
<evidence type="ECO:0000256" key="4">
    <source>
        <dbReference type="ARBA" id="ARBA00022452"/>
    </source>
</evidence>
<dbReference type="Pfam" id="PF07715">
    <property type="entry name" value="Plug"/>
    <property type="match status" value="1"/>
</dbReference>
<dbReference type="PANTHER" id="PTHR47234">
    <property type="match status" value="1"/>
</dbReference>
<evidence type="ECO:0000256" key="7">
    <source>
        <dbReference type="ARBA" id="ARBA00023136"/>
    </source>
</evidence>
<evidence type="ECO:0000256" key="10">
    <source>
        <dbReference type="PROSITE-ProRule" id="PRU01360"/>
    </source>
</evidence>
<dbReference type="GO" id="GO:0009279">
    <property type="term" value="C:cell outer membrane"/>
    <property type="evidence" value="ECO:0007669"/>
    <property type="project" value="UniProtKB-SubCell"/>
</dbReference>
<evidence type="ECO:0000256" key="12">
    <source>
        <dbReference type="SAM" id="SignalP"/>
    </source>
</evidence>
<evidence type="ECO:0000256" key="6">
    <source>
        <dbReference type="ARBA" id="ARBA00023077"/>
    </source>
</evidence>
<sequence length="923" mass="98773">MKQRALALAIRRIIWAELALTTAFAIPAFAQSQPATTGTPAAAAAASGTAAAAAPASGAAATSAGASNTKNVKQLKTFEVTGSLIRQADKTGFNAVQVISQKDIQQSGATTTAQYLRDVSANSASSFNEANPDSFAPGGAGIALRGLSEKYTLVLIDGQRAAPFAFAVNGTDTFFDLNTLPTNMIDRIEIVKTGAVSQYGSDAIAGVVNIITKHNFQGLQLDGNIGGAQHGGQGTSNLSVLGGFGNLTEDGYNITAAASTYHQSGIMLSQRDTTSGYMGYTPDSFYVNPATNTAYPLGCGGPNTRVVPAATAINTNGQLGGTVCQQNMTNVTSLEPESDRSNIKVHGDFKINDHVQAWVDAWESYNRTTLHGTTANNLIAWENPPQVYNPATGSPTSLVTPNVIAPGNPYNPLPGVGTPLQYAFPNYPQDVTTTANFYRLSTGLKGDFDTDKWGTWNWAASYGHSQSEVSNSNSNVLTSAGYNQILAGGYNFLNPASTPNGLTGVFGTAENQAISKLDTVDATIATPNLFHLPAGDVGLGFGAQFQHQSLAIDTAAGYANGDFTTPAYQTVMGQRNVAAVYYQIDIPIIKNLTFSQSSRYDHYSDFGGAFSPRFALRWQPVQALTTYASFNRGFRAPTLIENGKATSFGAQSGIDTDPASPQYNQPGNYFTEATQGNPNLQPERTKNYNVGFELSPTKTTDVGFDWYKIQISNVIGVAPIQPEIDANNPAVVVRNPSNNLINYVNTQYVNLSSLDTSGLEGTLRQSLPTPIGTFTLAADWAYVLHFKTPGLADGQTDAAGNDSSQNLSFGASFPRWKGNTSLNWNYHQFSTTLTWQYTGPYEQDLVPVGNGVESSVASYSQFNLYTQYTGFKHWTLYAGIDNIFNRAPPYDPYWFNSVNNTGYDVSLYSYVGRFAQIGATYKF</sequence>
<dbReference type="SUPFAM" id="SSF56935">
    <property type="entry name" value="Porins"/>
    <property type="match status" value="1"/>
</dbReference>
<dbReference type="PROSITE" id="PS52016">
    <property type="entry name" value="TONB_DEPENDENT_REC_3"/>
    <property type="match status" value="1"/>
</dbReference>
<evidence type="ECO:0000256" key="1">
    <source>
        <dbReference type="ARBA" id="ARBA00004571"/>
    </source>
</evidence>
<feature type="signal peptide" evidence="12">
    <location>
        <begin position="1"/>
        <end position="30"/>
    </location>
</feature>
<evidence type="ECO:0000259" key="13">
    <source>
        <dbReference type="Pfam" id="PF00593"/>
    </source>
</evidence>
<dbReference type="CDD" id="cd01347">
    <property type="entry name" value="ligand_gated_channel"/>
    <property type="match status" value="1"/>
</dbReference>
<keyword evidence="5 10" id="KW-0812">Transmembrane</keyword>
<dbReference type="EMBL" id="FNCJ01000007">
    <property type="protein sequence ID" value="SDH12838.1"/>
    <property type="molecule type" value="Genomic_DNA"/>
</dbReference>
<feature type="domain" description="TonB-dependent receptor plug" evidence="14">
    <location>
        <begin position="94"/>
        <end position="207"/>
    </location>
</feature>
<dbReference type="InterPro" id="IPR012910">
    <property type="entry name" value="Plug_dom"/>
</dbReference>
<dbReference type="PANTHER" id="PTHR47234:SF2">
    <property type="entry name" value="TONB-DEPENDENT RECEPTOR"/>
    <property type="match status" value="1"/>
</dbReference>
<keyword evidence="4 10" id="KW-1134">Transmembrane beta strand</keyword>
<dbReference type="AlphaFoldDB" id="A0A1G7ZW01"/>
<protein>
    <submittedName>
        <fullName evidence="15">Iron complex outermembrane recepter protein</fullName>
    </submittedName>
</protein>
<dbReference type="Gene3D" id="2.170.130.10">
    <property type="entry name" value="TonB-dependent receptor, plug domain"/>
    <property type="match status" value="1"/>
</dbReference>
<dbReference type="InterPro" id="IPR036942">
    <property type="entry name" value="Beta-barrel_TonB_sf"/>
</dbReference>
<evidence type="ECO:0000256" key="9">
    <source>
        <dbReference type="ARBA" id="ARBA00023237"/>
    </source>
</evidence>
<feature type="chain" id="PRO_5011461035" evidence="12">
    <location>
        <begin position="31"/>
        <end position="923"/>
    </location>
</feature>
<dbReference type="Pfam" id="PF00593">
    <property type="entry name" value="TonB_dep_Rec_b-barrel"/>
    <property type="match status" value="1"/>
</dbReference>
<comment type="subcellular location">
    <subcellularLocation>
        <location evidence="1 10">Cell outer membrane</location>
        <topology evidence="1 10">Multi-pass membrane protein</topology>
    </subcellularLocation>
</comment>
<dbReference type="InterPro" id="IPR037066">
    <property type="entry name" value="Plug_dom_sf"/>
</dbReference>
<reference evidence="15 16" key="1">
    <citation type="submission" date="2016-10" db="EMBL/GenBank/DDBJ databases">
        <authorList>
            <person name="de Groot N.N."/>
        </authorList>
    </citation>
    <scope>NUCLEOTIDE SEQUENCE [LARGE SCALE GENOMIC DNA]</scope>
    <source>
        <strain evidence="15 16">LMG 2247</strain>
    </source>
</reference>
<comment type="similarity">
    <text evidence="2 10 11">Belongs to the TonB-dependent receptor family.</text>
</comment>